<evidence type="ECO:0000313" key="1">
    <source>
        <dbReference type="EMBL" id="MBB3040989.1"/>
    </source>
</evidence>
<proteinExistence type="predicted"/>
<sequence>MTSPRDLSDLIGRIPATSPDDIAAARRTCAHYATDADDLRGLLDVLGIGDET</sequence>
<protein>
    <submittedName>
        <fullName evidence="1">Uncharacterized protein</fullName>
    </submittedName>
</protein>
<comment type="caution">
    <text evidence="1">The sequence shown here is derived from an EMBL/GenBank/DDBJ whole genome shotgun (WGS) entry which is preliminary data.</text>
</comment>
<keyword evidence="2" id="KW-1185">Reference proteome</keyword>
<gene>
    <name evidence="1" type="ORF">FHU40_000790</name>
</gene>
<dbReference type="EMBL" id="JACHWR010000001">
    <property type="protein sequence ID" value="MBB3040989.1"/>
    <property type="molecule type" value="Genomic_DNA"/>
</dbReference>
<reference evidence="1 2" key="1">
    <citation type="submission" date="2020-08" db="EMBL/GenBank/DDBJ databases">
        <title>Sequencing the genomes of 1000 actinobacteria strains.</title>
        <authorList>
            <person name="Klenk H.-P."/>
        </authorList>
    </citation>
    <scope>NUCLEOTIDE SEQUENCE [LARGE SCALE GENOMIC DNA]</scope>
    <source>
        <strain evidence="1 2">DSM 105498</strain>
    </source>
</reference>
<dbReference type="AlphaFoldDB" id="A0A7W4VSN4"/>
<name>A0A7W4VSN4_9ACTN</name>
<accession>A0A7W4VSN4</accession>
<dbReference type="RefSeq" id="WP_183590949.1">
    <property type="nucleotide sequence ID" value="NZ_JACHWR010000001.1"/>
</dbReference>
<evidence type="ECO:0000313" key="2">
    <source>
        <dbReference type="Proteomes" id="UP000589626"/>
    </source>
</evidence>
<organism evidence="1 2">
    <name type="scientific">Nocardioides soli</name>
    <dbReference type="NCBI Taxonomy" id="1036020"/>
    <lineage>
        <taxon>Bacteria</taxon>
        <taxon>Bacillati</taxon>
        <taxon>Actinomycetota</taxon>
        <taxon>Actinomycetes</taxon>
        <taxon>Propionibacteriales</taxon>
        <taxon>Nocardioidaceae</taxon>
        <taxon>Nocardioides</taxon>
    </lineage>
</organism>
<dbReference type="Proteomes" id="UP000589626">
    <property type="component" value="Unassembled WGS sequence"/>
</dbReference>